<dbReference type="InterPro" id="IPR012337">
    <property type="entry name" value="RNaseH-like_sf"/>
</dbReference>
<feature type="domain" description="Integrase catalytic" evidence="2">
    <location>
        <begin position="126"/>
        <end position="298"/>
    </location>
</feature>
<proteinExistence type="inferred from homology"/>
<reference evidence="3" key="1">
    <citation type="journal article" date="2015" name="Nature">
        <title>Complex archaea that bridge the gap between prokaryotes and eukaryotes.</title>
        <authorList>
            <person name="Spang A."/>
            <person name="Saw J.H."/>
            <person name="Jorgensen S.L."/>
            <person name="Zaremba-Niedzwiedzka K."/>
            <person name="Martijn J."/>
            <person name="Lind A.E."/>
            <person name="van Eijk R."/>
            <person name="Schleper C."/>
            <person name="Guy L."/>
            <person name="Ettema T.J."/>
        </authorList>
    </citation>
    <scope>NUCLEOTIDE SEQUENCE</scope>
</reference>
<dbReference type="Gene3D" id="3.30.420.10">
    <property type="entry name" value="Ribonuclease H-like superfamily/Ribonuclease H"/>
    <property type="match status" value="1"/>
</dbReference>
<dbReference type="EMBL" id="LAZR01016228">
    <property type="protein sequence ID" value="KKM05423.1"/>
    <property type="molecule type" value="Genomic_DNA"/>
</dbReference>
<comment type="caution">
    <text evidence="3">The sequence shown here is derived from an EMBL/GenBank/DDBJ whole genome shotgun (WGS) entry which is preliminary data.</text>
</comment>
<protein>
    <recommendedName>
        <fullName evidence="2">Integrase catalytic domain-containing protein</fullName>
    </recommendedName>
</protein>
<accession>A0A0F9K2J4</accession>
<dbReference type="Pfam" id="PF22483">
    <property type="entry name" value="Mu-transpos_C_2"/>
    <property type="match status" value="1"/>
</dbReference>
<dbReference type="PANTHER" id="PTHR35004:SF7">
    <property type="entry name" value="INTEGRASE PROTEIN"/>
    <property type="match status" value="1"/>
</dbReference>
<organism evidence="3">
    <name type="scientific">marine sediment metagenome</name>
    <dbReference type="NCBI Taxonomy" id="412755"/>
    <lineage>
        <taxon>unclassified sequences</taxon>
        <taxon>metagenomes</taxon>
        <taxon>ecological metagenomes</taxon>
    </lineage>
</organism>
<evidence type="ECO:0000259" key="2">
    <source>
        <dbReference type="PROSITE" id="PS50994"/>
    </source>
</evidence>
<dbReference type="PANTHER" id="PTHR35004">
    <property type="entry name" value="TRANSPOSASE RV3428C-RELATED"/>
    <property type="match status" value="1"/>
</dbReference>
<dbReference type="AlphaFoldDB" id="A0A0F9K2J4"/>
<evidence type="ECO:0000256" key="1">
    <source>
        <dbReference type="ARBA" id="ARBA00009277"/>
    </source>
</evidence>
<dbReference type="InterPro" id="IPR036397">
    <property type="entry name" value="RNaseH_sf"/>
</dbReference>
<gene>
    <name evidence="3" type="ORF">LCGC14_1754280</name>
</gene>
<dbReference type="PROSITE" id="PS50994">
    <property type="entry name" value="INTEGRASE"/>
    <property type="match status" value="1"/>
</dbReference>
<evidence type="ECO:0000313" key="3">
    <source>
        <dbReference type="EMBL" id="KKM05423.1"/>
    </source>
</evidence>
<dbReference type="GO" id="GO:0015074">
    <property type="term" value="P:DNA integration"/>
    <property type="evidence" value="ECO:0007669"/>
    <property type="project" value="InterPro"/>
</dbReference>
<dbReference type="SUPFAM" id="SSF53098">
    <property type="entry name" value="Ribonuclease H-like"/>
    <property type="match status" value="1"/>
</dbReference>
<dbReference type="GO" id="GO:0003676">
    <property type="term" value="F:nucleic acid binding"/>
    <property type="evidence" value="ECO:0007669"/>
    <property type="project" value="InterPro"/>
</dbReference>
<name>A0A0F9K2J4_9ZZZZ</name>
<dbReference type="InterPro" id="IPR054353">
    <property type="entry name" value="IstA-like_C"/>
</dbReference>
<dbReference type="InterPro" id="IPR001584">
    <property type="entry name" value="Integrase_cat-core"/>
</dbReference>
<comment type="similarity">
    <text evidence="1">Belongs to the transposase IS21/IS408/IS1162 family.</text>
</comment>
<sequence length="519" mass="61198">MVRRNMYRKIQSFKRQGFLKGEIARKLRLDPGTVAKYYAMSESEYQEYAQKHMYRDRAFDERRNSILEVYRENEFKKLEMAAVFDYLEEKHGPLPGSEQTLRNYIKYLTETNQLRFNEKIRLYKKVPELPLGKQLQIDFGEHTTRSGLKLYIFAAVLSAGRYKYIAFQDKAFTTLDLISHLLTCFDYIGGMPEEIVIDQDNVMVVSENHGDIIYTKDFGYFIQEMDLKMYVCRKADPESKGKIENVVGYAKKNFLSVRDFKELGEAQESLLRWLRRRANGKISQATKRIPADVIEEERKHLRAVRNSIYRTDSLIGREARKADENALISVSSSQYSVPAGYKNRSVEIYITERQLFIFDRYTGVQIAEHELSLIPGAKISKREHYRNNGRRTKDMREDVLSMFALDSWNLFVQANFKQFSRYVRDQCLYAQRRFQRNVDVGCLDQALRFCLEHKTYSMANLEETYRYYKALAETTEEDVLRKLEPQLKEVAQYKKDIRVSKRDLGVYKSLVSILLGVWR</sequence>